<evidence type="ECO:0000256" key="9">
    <source>
        <dbReference type="SAM" id="SignalP"/>
    </source>
</evidence>
<sequence length="702" mass="81351">MSPNGWAFLVMLFTFGSCESIRPICETDDCKKTADRILAYMDPSVRPCDDFYKFACGKFLESAELRDDTTQNSSFTQVNDILEDQLKAIVFEEPRSDEPYPYRTMKHLFSLCLDEDKIDARGVSPALSRLEAAGGWPVLGNWSEFGWSFLDTEIRLRNLSIGGGSLFQISVSIDAKNTSKRVIEIDQAGLGLPREFLVKGLSDPIVQAYYSYMVDIAEMYGADRRLAQVKLNESLMFEIELAKITVPREQRRDYERMYNPYELEDLMAEFGWVNWAALLESMMPESVQLRKNELIIVNEVEFLKKLEVFLQKYSDEVIANYMMWQAAGDMTDILTNEMRNRKLEYRRTTVGVAAREPRWKECIAVASSLSLALSSLYVERYFDETSKKVALNMTNMIRDEIIRDIQVLDWMDEETKKRAVYKASQVVQHIGYPDELTDMNKIEEFYKELDIDKDQYFEALVDLSRWANNYRFRQLREEVNRTDWRSHGTVTMVNAFYNPMENSMQFPAGILQQPFFSARVPQYLSYARIGFIIGHEITHGFDDQGSQFDYKGDLNEWWGKESKENFMKKKMCMINQYGSYKDSQTQMNLNGINTQGENVADNGGFKLAYLAYHRMADQLMEPEPGLPNLEQYSNEQLFMISTANLWCTRYRPEALRMQITTGVHSPAEFRVNGVLKNFPEFSKVFQCGPGDVMNPENKCAVW</sequence>
<evidence type="ECO:0000256" key="4">
    <source>
        <dbReference type="ARBA" id="ARBA00022670"/>
    </source>
</evidence>
<comment type="subcellular location">
    <subcellularLocation>
        <location evidence="2">Cell membrane</location>
        <topology evidence="2">Single-pass type II membrane protein</topology>
    </subcellularLocation>
</comment>
<keyword evidence="6" id="KW-0378">Hydrolase</keyword>
<dbReference type="CDD" id="cd08662">
    <property type="entry name" value="M13"/>
    <property type="match status" value="1"/>
</dbReference>
<keyword evidence="7" id="KW-0862">Zinc</keyword>
<dbReference type="AlphaFoldDB" id="A0A1B6F4Q7"/>
<evidence type="ECO:0000259" key="11">
    <source>
        <dbReference type="Pfam" id="PF05649"/>
    </source>
</evidence>
<evidence type="ECO:0000256" key="2">
    <source>
        <dbReference type="ARBA" id="ARBA00004401"/>
    </source>
</evidence>
<evidence type="ECO:0000256" key="6">
    <source>
        <dbReference type="ARBA" id="ARBA00022801"/>
    </source>
</evidence>
<dbReference type="InterPro" id="IPR024079">
    <property type="entry name" value="MetalloPept_cat_dom_sf"/>
</dbReference>
<dbReference type="PANTHER" id="PTHR11733:SF224">
    <property type="entry name" value="NEPRILYSIN-2"/>
    <property type="match status" value="1"/>
</dbReference>
<dbReference type="InterPro" id="IPR000718">
    <property type="entry name" value="Peptidase_M13"/>
</dbReference>
<feature type="signal peptide" evidence="9">
    <location>
        <begin position="1"/>
        <end position="20"/>
    </location>
</feature>
<gene>
    <name evidence="12" type="ORF">g.34088</name>
</gene>
<evidence type="ECO:0000256" key="7">
    <source>
        <dbReference type="ARBA" id="ARBA00022833"/>
    </source>
</evidence>
<dbReference type="GO" id="GO:0016485">
    <property type="term" value="P:protein processing"/>
    <property type="evidence" value="ECO:0007669"/>
    <property type="project" value="TreeGrafter"/>
</dbReference>
<dbReference type="PRINTS" id="PR00786">
    <property type="entry name" value="NEPRILYSIN"/>
</dbReference>
<dbReference type="Gene3D" id="3.40.390.10">
    <property type="entry name" value="Collagenase (Catalytic Domain)"/>
    <property type="match status" value="1"/>
</dbReference>
<proteinExistence type="inferred from homology"/>
<feature type="domain" description="Peptidase M13 C-terminal" evidence="10">
    <location>
        <begin position="494"/>
        <end position="701"/>
    </location>
</feature>
<dbReference type="PROSITE" id="PS51885">
    <property type="entry name" value="NEPRILYSIN"/>
    <property type="match status" value="1"/>
</dbReference>
<comment type="similarity">
    <text evidence="3">Belongs to the peptidase M13 family.</text>
</comment>
<protein>
    <recommendedName>
        <fullName evidence="13">Peptidase M13 N-terminal domain-containing protein</fullName>
    </recommendedName>
</protein>
<dbReference type="GO" id="GO:0004222">
    <property type="term" value="F:metalloendopeptidase activity"/>
    <property type="evidence" value="ECO:0007669"/>
    <property type="project" value="InterPro"/>
</dbReference>
<keyword evidence="4" id="KW-0645">Protease</keyword>
<dbReference type="InterPro" id="IPR042089">
    <property type="entry name" value="Peptidase_M13_dom_2"/>
</dbReference>
<comment type="cofactor">
    <cofactor evidence="1">
        <name>Zn(2+)</name>
        <dbReference type="ChEBI" id="CHEBI:29105"/>
    </cofactor>
</comment>
<feature type="domain" description="Peptidase M13 N-terminal" evidence="11">
    <location>
        <begin position="47"/>
        <end position="433"/>
    </location>
</feature>
<dbReference type="InterPro" id="IPR008753">
    <property type="entry name" value="Peptidase_M13_N"/>
</dbReference>
<evidence type="ECO:0000256" key="1">
    <source>
        <dbReference type="ARBA" id="ARBA00001947"/>
    </source>
</evidence>
<name>A0A1B6F4Q7_9HEMI</name>
<evidence type="ECO:0000259" key="10">
    <source>
        <dbReference type="Pfam" id="PF01431"/>
    </source>
</evidence>
<keyword evidence="9" id="KW-0732">Signal</keyword>
<dbReference type="SUPFAM" id="SSF55486">
    <property type="entry name" value="Metalloproteases ('zincins'), catalytic domain"/>
    <property type="match status" value="1"/>
</dbReference>
<evidence type="ECO:0000256" key="5">
    <source>
        <dbReference type="ARBA" id="ARBA00022723"/>
    </source>
</evidence>
<reference evidence="12" key="1">
    <citation type="submission" date="2015-11" db="EMBL/GenBank/DDBJ databases">
        <title>De novo transcriptome assembly of four potential Pierce s Disease insect vectors from Arizona vineyards.</title>
        <authorList>
            <person name="Tassone E.E."/>
        </authorList>
    </citation>
    <scope>NUCLEOTIDE SEQUENCE</scope>
</reference>
<dbReference type="Gene3D" id="1.10.1380.10">
    <property type="entry name" value="Neutral endopeptidase , domain2"/>
    <property type="match status" value="1"/>
</dbReference>
<dbReference type="Pfam" id="PF05649">
    <property type="entry name" value="Peptidase_M13_N"/>
    <property type="match status" value="1"/>
</dbReference>
<organism evidence="12">
    <name type="scientific">Cuerna arida</name>
    <dbReference type="NCBI Taxonomy" id="1464854"/>
    <lineage>
        <taxon>Eukaryota</taxon>
        <taxon>Metazoa</taxon>
        <taxon>Ecdysozoa</taxon>
        <taxon>Arthropoda</taxon>
        <taxon>Hexapoda</taxon>
        <taxon>Insecta</taxon>
        <taxon>Pterygota</taxon>
        <taxon>Neoptera</taxon>
        <taxon>Paraneoptera</taxon>
        <taxon>Hemiptera</taxon>
        <taxon>Auchenorrhyncha</taxon>
        <taxon>Membracoidea</taxon>
        <taxon>Cicadellidae</taxon>
        <taxon>Cicadellinae</taxon>
        <taxon>Proconiini</taxon>
        <taxon>Cuerna</taxon>
    </lineage>
</organism>
<dbReference type="Pfam" id="PF01431">
    <property type="entry name" value="Peptidase_M13"/>
    <property type="match status" value="1"/>
</dbReference>
<dbReference type="GO" id="GO:0005886">
    <property type="term" value="C:plasma membrane"/>
    <property type="evidence" value="ECO:0007669"/>
    <property type="project" value="UniProtKB-SubCell"/>
</dbReference>
<evidence type="ECO:0000256" key="8">
    <source>
        <dbReference type="ARBA" id="ARBA00023049"/>
    </source>
</evidence>
<dbReference type="InterPro" id="IPR018497">
    <property type="entry name" value="Peptidase_M13_C"/>
</dbReference>
<evidence type="ECO:0008006" key="13">
    <source>
        <dbReference type="Google" id="ProtNLM"/>
    </source>
</evidence>
<keyword evidence="5" id="KW-0479">Metal-binding</keyword>
<evidence type="ECO:0000256" key="3">
    <source>
        <dbReference type="ARBA" id="ARBA00007357"/>
    </source>
</evidence>
<dbReference type="PANTHER" id="PTHR11733">
    <property type="entry name" value="ZINC METALLOPROTEASE FAMILY M13 NEPRILYSIN-RELATED"/>
    <property type="match status" value="1"/>
</dbReference>
<evidence type="ECO:0000313" key="12">
    <source>
        <dbReference type="EMBL" id="JAS45167.1"/>
    </source>
</evidence>
<dbReference type="GO" id="GO:0046872">
    <property type="term" value="F:metal ion binding"/>
    <property type="evidence" value="ECO:0007669"/>
    <property type="project" value="UniProtKB-KW"/>
</dbReference>
<feature type="chain" id="PRO_5008582691" description="Peptidase M13 N-terminal domain-containing protein" evidence="9">
    <location>
        <begin position="21"/>
        <end position="702"/>
    </location>
</feature>
<keyword evidence="8" id="KW-0482">Metalloprotease</keyword>
<dbReference type="EMBL" id="GECZ01024602">
    <property type="protein sequence ID" value="JAS45167.1"/>
    <property type="molecule type" value="Transcribed_RNA"/>
</dbReference>
<accession>A0A1B6F4Q7</accession>